<dbReference type="PANTHER" id="PTHR30126">
    <property type="entry name" value="HTH-TYPE TRANSCRIPTIONAL REGULATOR"/>
    <property type="match status" value="1"/>
</dbReference>
<proteinExistence type="inferred from homology"/>
<keyword evidence="7" id="KW-1185">Reference proteome</keyword>
<dbReference type="InterPro" id="IPR000847">
    <property type="entry name" value="LysR_HTH_N"/>
</dbReference>
<evidence type="ECO:0000259" key="5">
    <source>
        <dbReference type="PROSITE" id="PS50931"/>
    </source>
</evidence>
<comment type="caution">
    <text evidence="6">The sequence shown here is derived from an EMBL/GenBank/DDBJ whole genome shotgun (WGS) entry which is preliminary data.</text>
</comment>
<gene>
    <name evidence="6" type="ORF">DDE20_02600</name>
</gene>
<dbReference type="GO" id="GO:0000976">
    <property type="term" value="F:transcription cis-regulatory region binding"/>
    <property type="evidence" value="ECO:0007669"/>
    <property type="project" value="TreeGrafter"/>
</dbReference>
<evidence type="ECO:0000256" key="4">
    <source>
        <dbReference type="ARBA" id="ARBA00023163"/>
    </source>
</evidence>
<dbReference type="Pfam" id="PF00126">
    <property type="entry name" value="HTH_1"/>
    <property type="match status" value="1"/>
</dbReference>
<dbReference type="RefSeq" id="WP_116556866.1">
    <property type="nucleotide sequence ID" value="NZ_QDKM01000001.1"/>
</dbReference>
<dbReference type="EMBL" id="QDKM01000001">
    <property type="protein sequence ID" value="PVH30449.1"/>
    <property type="molecule type" value="Genomic_DNA"/>
</dbReference>
<organism evidence="6 7">
    <name type="scientific">Pararhodobacter oceanensis</name>
    <dbReference type="NCBI Taxonomy" id="2172121"/>
    <lineage>
        <taxon>Bacteria</taxon>
        <taxon>Pseudomonadati</taxon>
        <taxon>Pseudomonadota</taxon>
        <taxon>Alphaproteobacteria</taxon>
        <taxon>Rhodobacterales</taxon>
        <taxon>Paracoccaceae</taxon>
        <taxon>Pararhodobacter</taxon>
    </lineage>
</organism>
<feature type="domain" description="HTH lysR-type" evidence="5">
    <location>
        <begin position="8"/>
        <end position="65"/>
    </location>
</feature>
<keyword evidence="4" id="KW-0804">Transcription</keyword>
<dbReference type="InterPro" id="IPR036390">
    <property type="entry name" value="WH_DNA-bd_sf"/>
</dbReference>
<evidence type="ECO:0000313" key="7">
    <source>
        <dbReference type="Proteomes" id="UP000245911"/>
    </source>
</evidence>
<keyword evidence="2" id="KW-0805">Transcription regulation</keyword>
<evidence type="ECO:0000256" key="2">
    <source>
        <dbReference type="ARBA" id="ARBA00023015"/>
    </source>
</evidence>
<dbReference type="AlphaFoldDB" id="A0A2T8HYH5"/>
<sequence length="95" mass="10401">MNDAQRDYDIARLRTFVAIVKTGDLQAAAEQLKTSHAQVSVRLRSLEDHWGVELFKRTPSGMILTAAGAALLPKARAILAESNPNPIRKRHDPGG</sequence>
<evidence type="ECO:0000256" key="1">
    <source>
        <dbReference type="ARBA" id="ARBA00009437"/>
    </source>
</evidence>
<dbReference type="Gene3D" id="1.10.10.10">
    <property type="entry name" value="Winged helix-like DNA-binding domain superfamily/Winged helix DNA-binding domain"/>
    <property type="match status" value="1"/>
</dbReference>
<dbReference type="OrthoDB" id="7776850at2"/>
<dbReference type="InterPro" id="IPR036388">
    <property type="entry name" value="WH-like_DNA-bd_sf"/>
</dbReference>
<keyword evidence="3" id="KW-0238">DNA-binding</keyword>
<evidence type="ECO:0000256" key="3">
    <source>
        <dbReference type="ARBA" id="ARBA00023125"/>
    </source>
</evidence>
<protein>
    <recommendedName>
        <fullName evidence="5">HTH lysR-type domain-containing protein</fullName>
    </recommendedName>
</protein>
<name>A0A2T8HYH5_9RHOB</name>
<dbReference type="SUPFAM" id="SSF46785">
    <property type="entry name" value="Winged helix' DNA-binding domain"/>
    <property type="match status" value="1"/>
</dbReference>
<dbReference type="PROSITE" id="PS50931">
    <property type="entry name" value="HTH_LYSR"/>
    <property type="match status" value="1"/>
</dbReference>
<dbReference type="FunFam" id="1.10.10.10:FF:000001">
    <property type="entry name" value="LysR family transcriptional regulator"/>
    <property type="match status" value="1"/>
</dbReference>
<reference evidence="6 7" key="1">
    <citation type="submission" date="2018-04" db="EMBL/GenBank/DDBJ databases">
        <title>Pararhodobacter oceanense sp. nov., isolated from marine intertidal sediment.</title>
        <authorList>
            <person name="Wang X.-L."/>
            <person name="Du Z.-J."/>
        </authorList>
    </citation>
    <scope>NUCLEOTIDE SEQUENCE [LARGE SCALE GENOMIC DNA]</scope>
    <source>
        <strain evidence="6 7">AM505</strain>
    </source>
</reference>
<dbReference type="PANTHER" id="PTHR30126:SF40">
    <property type="entry name" value="HTH-TYPE TRANSCRIPTIONAL REGULATOR GLTR"/>
    <property type="match status" value="1"/>
</dbReference>
<dbReference type="GO" id="GO:0003700">
    <property type="term" value="F:DNA-binding transcription factor activity"/>
    <property type="evidence" value="ECO:0007669"/>
    <property type="project" value="InterPro"/>
</dbReference>
<dbReference type="Proteomes" id="UP000245911">
    <property type="component" value="Unassembled WGS sequence"/>
</dbReference>
<accession>A0A2T8HYH5</accession>
<evidence type="ECO:0000313" key="6">
    <source>
        <dbReference type="EMBL" id="PVH30449.1"/>
    </source>
</evidence>
<comment type="similarity">
    <text evidence="1">Belongs to the LysR transcriptional regulatory family.</text>
</comment>